<dbReference type="PANTHER" id="PTHR43538:SF1">
    <property type="entry name" value="(R)-CITRAMALATE SYNTHASE"/>
    <property type="match status" value="1"/>
</dbReference>
<dbReference type="InterPro" id="IPR036230">
    <property type="entry name" value="LeuA_allosteric_dom_sf"/>
</dbReference>
<dbReference type="InterPro" id="IPR005675">
    <property type="entry name" value="Citramal_synthase"/>
</dbReference>
<dbReference type="InterPro" id="IPR000891">
    <property type="entry name" value="PYR_CT"/>
</dbReference>
<dbReference type="PROSITE" id="PS00815">
    <property type="entry name" value="AIPM_HOMOCIT_SYNTH_1"/>
    <property type="match status" value="1"/>
</dbReference>
<evidence type="ECO:0000256" key="9">
    <source>
        <dbReference type="ARBA" id="ARBA00034330"/>
    </source>
</evidence>
<dbReference type="EMBL" id="JAGTXO010000022">
    <property type="protein sequence ID" value="KAG8462189.1"/>
    <property type="molecule type" value="Genomic_DNA"/>
</dbReference>
<dbReference type="Gene3D" id="1.10.238.260">
    <property type="match status" value="1"/>
</dbReference>
<evidence type="ECO:0000256" key="4">
    <source>
        <dbReference type="ARBA" id="ARBA00022325"/>
    </source>
</evidence>
<dbReference type="InterPro" id="IPR013709">
    <property type="entry name" value="2-isopropylmalate_synth_dimer"/>
</dbReference>
<evidence type="ECO:0000256" key="7">
    <source>
        <dbReference type="ARBA" id="ARBA00022679"/>
    </source>
</evidence>
<reference evidence="12" key="1">
    <citation type="submission" date="2021-05" db="EMBL/GenBank/DDBJ databases">
        <title>The genome of the haptophyte Pavlova lutheri (Diacronema luteri, Pavlovales) - a model for lipid biosynthesis in eukaryotic algae.</title>
        <authorList>
            <person name="Hulatt C.J."/>
            <person name="Posewitz M.C."/>
        </authorList>
    </citation>
    <scope>NUCLEOTIDE SEQUENCE</scope>
    <source>
        <strain evidence="12">NIVA-4/92</strain>
    </source>
</reference>
<keyword evidence="13" id="KW-1185">Reference proteome</keyword>
<dbReference type="Gene3D" id="3.30.160.270">
    <property type="match status" value="1"/>
</dbReference>
<dbReference type="InterPro" id="IPR002034">
    <property type="entry name" value="AIPM/Hcit_synth_CS"/>
</dbReference>
<evidence type="ECO:0000256" key="6">
    <source>
        <dbReference type="ARBA" id="ARBA00022624"/>
    </source>
</evidence>
<comment type="caution">
    <text evidence="12">The sequence shown here is derived from an EMBL/GenBank/DDBJ whole genome shotgun (WGS) entry which is preliminary data.</text>
</comment>
<dbReference type="SUPFAM" id="SSF51569">
    <property type="entry name" value="Aldolase"/>
    <property type="match status" value="1"/>
</dbReference>
<dbReference type="PROSITE" id="PS50991">
    <property type="entry name" value="PYR_CT"/>
    <property type="match status" value="1"/>
</dbReference>
<dbReference type="UniPathway" id="UPA00047">
    <property type="reaction ID" value="UER00066"/>
</dbReference>
<feature type="domain" description="Pyruvate carboxyltransferase" evidence="11">
    <location>
        <begin position="24"/>
        <end position="296"/>
    </location>
</feature>
<keyword evidence="5" id="KW-0028">Amino-acid biosynthesis</keyword>
<keyword evidence="8" id="KW-0100">Branched-chain amino acid biosynthesis</keyword>
<dbReference type="GO" id="GO:0043714">
    <property type="term" value="F:(R)-citramalate synthase activity"/>
    <property type="evidence" value="ECO:0007669"/>
    <property type="project" value="UniProtKB-EC"/>
</dbReference>
<dbReference type="NCBIfam" id="TIGR00977">
    <property type="entry name" value="citramal_synth"/>
    <property type="match status" value="1"/>
</dbReference>
<evidence type="ECO:0000259" key="11">
    <source>
        <dbReference type="PROSITE" id="PS50991"/>
    </source>
</evidence>
<evidence type="ECO:0000256" key="2">
    <source>
        <dbReference type="ARBA" id="ARBA00006154"/>
    </source>
</evidence>
<evidence type="ECO:0000256" key="3">
    <source>
        <dbReference type="ARBA" id="ARBA00012973"/>
    </source>
</evidence>
<dbReference type="InterPro" id="IPR013785">
    <property type="entry name" value="Aldolase_TIM"/>
</dbReference>
<protein>
    <recommendedName>
        <fullName evidence="4">(R)-citramalate synthase</fullName>
        <ecNumber evidence="3">2.3.3.13</ecNumber>
        <ecNumber evidence="9">2.3.3.21</ecNumber>
    </recommendedName>
</protein>
<evidence type="ECO:0000256" key="10">
    <source>
        <dbReference type="RuleBase" id="RU003523"/>
    </source>
</evidence>
<comment type="similarity">
    <text evidence="2 10">Belongs to the alpha-IPM synthase/homocitrate synthase family.</text>
</comment>
<dbReference type="GO" id="GO:0009097">
    <property type="term" value="P:isoleucine biosynthetic process"/>
    <property type="evidence" value="ECO:0007669"/>
    <property type="project" value="UniProtKB-UniPathway"/>
</dbReference>
<dbReference type="GO" id="GO:0009098">
    <property type="term" value="P:L-leucine biosynthetic process"/>
    <property type="evidence" value="ECO:0007669"/>
    <property type="project" value="InterPro"/>
</dbReference>
<dbReference type="Pfam" id="PF00682">
    <property type="entry name" value="HMGL-like"/>
    <property type="match status" value="1"/>
</dbReference>
<dbReference type="Gene3D" id="3.20.20.70">
    <property type="entry name" value="Aldolase class I"/>
    <property type="match status" value="1"/>
</dbReference>
<evidence type="ECO:0000256" key="8">
    <source>
        <dbReference type="ARBA" id="ARBA00023304"/>
    </source>
</evidence>
<dbReference type="Proteomes" id="UP000751190">
    <property type="component" value="Unassembled WGS sequence"/>
</dbReference>
<accession>A0A8J6C6S8</accession>
<evidence type="ECO:0000256" key="1">
    <source>
        <dbReference type="ARBA" id="ARBA00004743"/>
    </source>
</evidence>
<name>A0A8J6C6S8_DIALT</name>
<evidence type="ECO:0000313" key="13">
    <source>
        <dbReference type="Proteomes" id="UP000751190"/>
    </source>
</evidence>
<dbReference type="EC" id="2.3.3.13" evidence="3"/>
<dbReference type="GO" id="GO:0003852">
    <property type="term" value="F:2-isopropylmalate synthase activity"/>
    <property type="evidence" value="ECO:0007669"/>
    <property type="project" value="UniProtKB-EC"/>
</dbReference>
<comment type="pathway">
    <text evidence="1">Amino-acid biosynthesis; L-isoleucine biosynthesis; 2-oxobutanoate from pyruvate: step 1/3.</text>
</comment>
<dbReference type="SUPFAM" id="SSF110921">
    <property type="entry name" value="2-isopropylmalate synthase LeuA, allosteric (dimerisation) domain"/>
    <property type="match status" value="1"/>
</dbReference>
<evidence type="ECO:0000256" key="5">
    <source>
        <dbReference type="ARBA" id="ARBA00022605"/>
    </source>
</evidence>
<dbReference type="PANTHER" id="PTHR43538">
    <property type="entry name" value="ALPHA-IPM SYNTHASE/HOMOCITRATE SYNTHASE"/>
    <property type="match status" value="1"/>
</dbReference>
<dbReference type="Pfam" id="PF22617">
    <property type="entry name" value="HCS_D2"/>
    <property type="match status" value="1"/>
</dbReference>
<proteinExistence type="inferred from homology"/>
<keyword evidence="7 10" id="KW-0808">Transferase</keyword>
<dbReference type="InterPro" id="IPR054691">
    <property type="entry name" value="LeuA/HCS_post-cat"/>
</dbReference>
<organism evidence="12 13">
    <name type="scientific">Diacronema lutheri</name>
    <name type="common">Unicellular marine alga</name>
    <name type="synonym">Monochrysis lutheri</name>
    <dbReference type="NCBI Taxonomy" id="2081491"/>
    <lineage>
        <taxon>Eukaryota</taxon>
        <taxon>Haptista</taxon>
        <taxon>Haptophyta</taxon>
        <taxon>Pavlovophyceae</taxon>
        <taxon>Pavlovales</taxon>
        <taxon>Pavlovaceae</taxon>
        <taxon>Diacronema</taxon>
    </lineage>
</organism>
<dbReference type="OMA" id="MATEPRI"/>
<dbReference type="Pfam" id="PF08502">
    <property type="entry name" value="LeuA_dimer"/>
    <property type="match status" value="1"/>
</dbReference>
<dbReference type="CDD" id="cd07941">
    <property type="entry name" value="DRE_TIM_LeuA3"/>
    <property type="match status" value="1"/>
</dbReference>
<dbReference type="PROSITE" id="PS00816">
    <property type="entry name" value="AIPM_HOMOCIT_SYNTH_2"/>
    <property type="match status" value="1"/>
</dbReference>
<keyword evidence="6" id="KW-0412">Isoleucine biosynthesis</keyword>
<dbReference type="OrthoDB" id="2015253at2759"/>
<dbReference type="SMART" id="SM00917">
    <property type="entry name" value="LeuA_dimer"/>
    <property type="match status" value="1"/>
</dbReference>
<gene>
    <name evidence="12" type="ORF">KFE25_011639</name>
</gene>
<sequence length="610" mass="64683">MLAVRAARRFATSAAVARPAARKIELYDTTLRDGTQGEGVSLSLNDKLRIAERLDDAGFDYIEGGYPLSNEKDVAFFERARSLALRSASICAFGMTRRRGTAAAADEGMLALLRSEAPVCTIVGKTWDFHVTTVLRVSLEENLAMIHDSIGFLAGNGRRVLYDAEHFFDGWKANAEHARASIRAAAEGGARTVILCDTNGGTSPGEISAMTRAAIDALADFDGVTVGVHCHDDCGLSVANSLAAVDAGASQVQGTINGIGERCGNADLITVAANLGLKRAGAYAVLERAARGEPFAGLTELSRFVYETANLQPRSGQPFVGRSAFAHKGGMHAHAMQIAQSSYEHLDPSLVGNVRRILVSELSGKSNIAAVMEAALKARKGGHALPDGVAKKVLAEVVRLEAKGYQFEAAQASFDLLVAKCADDFTPHFKRIKYSVDIEGACPTGNMRDDALSEQVIEATVKVRLPDGSVRHDVAEGDGPVGALDAALRKALDVAYPTLRELHLVDFKVRVVDGASEGTSASIRVTVESACKQTGDLFSTIGVSTNIIEASWVALTDAIEFKLRADDARQAKERTQKAALDVVVQAAISASRQACAPKRRPSGSGGVSEF</sequence>
<evidence type="ECO:0000313" key="12">
    <source>
        <dbReference type="EMBL" id="KAG8462189.1"/>
    </source>
</evidence>
<dbReference type="EC" id="2.3.3.21" evidence="9"/>
<dbReference type="AlphaFoldDB" id="A0A8J6C6S8"/>